<evidence type="ECO:0000256" key="5">
    <source>
        <dbReference type="ARBA" id="ARBA00022989"/>
    </source>
</evidence>
<comment type="cofactor">
    <cofactor evidence="7">
        <name>heme</name>
        <dbReference type="ChEBI" id="CHEBI:30413"/>
    </cofactor>
</comment>
<dbReference type="GO" id="GO:0016125">
    <property type="term" value="P:sterol metabolic process"/>
    <property type="evidence" value="ECO:0007669"/>
    <property type="project" value="TreeGrafter"/>
</dbReference>
<evidence type="ECO:0000256" key="8">
    <source>
        <dbReference type="RuleBase" id="RU000461"/>
    </source>
</evidence>
<dbReference type="AlphaFoldDB" id="A0A2Z6NUA0"/>
<dbReference type="EMBL" id="DF973783">
    <property type="protein sequence ID" value="GAU39912.1"/>
    <property type="molecule type" value="Genomic_DNA"/>
</dbReference>
<sequence length="367" mass="41876">MLASPEAARFVLVTQSHLFKPTYPKSKERLIGPSALFFHQGHYHLRLRKLIQKSLSLHSLRNLVPHIQASAISTIKSWGDDDDGFIINTFKEMKKFSFEVGILKIFGNLEPRLREELKKNYWIVDKGYNSFPTQIPGTQYKKALLARERLGSILKEIINERKKKNLVESERDLLSCLLNWKGEGGEMLCDDEIGDNIIGVLFAAQDTTATVMTWVIKYLHDEPKLLECVKVVLESMRMASVISFPFREAVADVEYKGFLIPKGWKAMPLFRNIHHNPEFFPDPHKFNPSRFEVSPKPNTFMPFGSGVHACPGNELAKLETLIMIHHLVTKFRLEVIGSQCGIQYGPFPLPLNGLPARCWRESTSSIL</sequence>
<keyword evidence="5" id="KW-0472">Membrane</keyword>
<dbReference type="Pfam" id="PF00067">
    <property type="entry name" value="p450"/>
    <property type="match status" value="2"/>
</dbReference>
<keyword evidence="3" id="KW-0812">Transmembrane</keyword>
<keyword evidence="6 7" id="KW-0408">Iron</keyword>
<evidence type="ECO:0000256" key="1">
    <source>
        <dbReference type="ARBA" id="ARBA00004167"/>
    </source>
</evidence>
<evidence type="ECO:0000313" key="10">
    <source>
        <dbReference type="Proteomes" id="UP000242715"/>
    </source>
</evidence>
<comment type="subcellular location">
    <subcellularLocation>
        <location evidence="1">Membrane</location>
        <topology evidence="1">Single-pass membrane protein</topology>
    </subcellularLocation>
</comment>
<dbReference type="InterPro" id="IPR036396">
    <property type="entry name" value="Cyt_P450_sf"/>
</dbReference>
<dbReference type="PRINTS" id="PR00385">
    <property type="entry name" value="P450"/>
</dbReference>
<dbReference type="SUPFAM" id="SSF48264">
    <property type="entry name" value="Cytochrome P450"/>
    <property type="match status" value="1"/>
</dbReference>
<name>A0A2Z6NUA0_TRISU</name>
<proteinExistence type="inferred from homology"/>
<feature type="binding site" description="axial binding residue" evidence="7">
    <location>
        <position position="310"/>
    </location>
    <ligand>
        <name>heme</name>
        <dbReference type="ChEBI" id="CHEBI:30413"/>
    </ligand>
    <ligandPart>
        <name>Fe</name>
        <dbReference type="ChEBI" id="CHEBI:18248"/>
    </ligandPart>
</feature>
<dbReference type="PROSITE" id="PS00086">
    <property type="entry name" value="CYTOCHROME_P450"/>
    <property type="match status" value="1"/>
</dbReference>
<keyword evidence="10" id="KW-1185">Reference proteome</keyword>
<dbReference type="GO" id="GO:0016020">
    <property type="term" value="C:membrane"/>
    <property type="evidence" value="ECO:0007669"/>
    <property type="project" value="UniProtKB-SubCell"/>
</dbReference>
<dbReference type="OrthoDB" id="1372046at2759"/>
<dbReference type="GO" id="GO:0005506">
    <property type="term" value="F:iron ion binding"/>
    <property type="evidence" value="ECO:0007669"/>
    <property type="project" value="InterPro"/>
</dbReference>
<dbReference type="GO" id="GO:0010295">
    <property type="term" value="F:(+)-abscisic acid 8'-hydroxylase activity"/>
    <property type="evidence" value="ECO:0007669"/>
    <property type="project" value="TreeGrafter"/>
</dbReference>
<dbReference type="PANTHER" id="PTHR24286">
    <property type="entry name" value="CYTOCHROME P450 26"/>
    <property type="match status" value="1"/>
</dbReference>
<dbReference type="GO" id="GO:0020037">
    <property type="term" value="F:heme binding"/>
    <property type="evidence" value="ECO:0007669"/>
    <property type="project" value="InterPro"/>
</dbReference>
<protein>
    <submittedName>
        <fullName evidence="9">Uncharacterized protein</fullName>
    </submittedName>
</protein>
<organism evidence="9 10">
    <name type="scientific">Trifolium subterraneum</name>
    <name type="common">Subterranean clover</name>
    <dbReference type="NCBI Taxonomy" id="3900"/>
    <lineage>
        <taxon>Eukaryota</taxon>
        <taxon>Viridiplantae</taxon>
        <taxon>Streptophyta</taxon>
        <taxon>Embryophyta</taxon>
        <taxon>Tracheophyta</taxon>
        <taxon>Spermatophyta</taxon>
        <taxon>Magnoliopsida</taxon>
        <taxon>eudicotyledons</taxon>
        <taxon>Gunneridae</taxon>
        <taxon>Pentapetalae</taxon>
        <taxon>rosids</taxon>
        <taxon>fabids</taxon>
        <taxon>Fabales</taxon>
        <taxon>Fabaceae</taxon>
        <taxon>Papilionoideae</taxon>
        <taxon>50 kb inversion clade</taxon>
        <taxon>NPAAA clade</taxon>
        <taxon>Hologalegina</taxon>
        <taxon>IRL clade</taxon>
        <taxon>Trifolieae</taxon>
        <taxon>Trifolium</taxon>
    </lineage>
</organism>
<dbReference type="InterPro" id="IPR001128">
    <property type="entry name" value="Cyt_P450"/>
</dbReference>
<dbReference type="PRINTS" id="PR00463">
    <property type="entry name" value="EP450I"/>
</dbReference>
<dbReference type="Gene3D" id="1.10.630.10">
    <property type="entry name" value="Cytochrome P450"/>
    <property type="match status" value="2"/>
</dbReference>
<dbReference type="PANTHER" id="PTHR24286:SF376">
    <property type="entry name" value="ABSCISIC ACID 8'-HYDROXYLASE 4"/>
    <property type="match status" value="1"/>
</dbReference>
<evidence type="ECO:0000256" key="2">
    <source>
        <dbReference type="ARBA" id="ARBA00010617"/>
    </source>
</evidence>
<dbReference type="InterPro" id="IPR002401">
    <property type="entry name" value="Cyt_P450_E_grp-I"/>
</dbReference>
<keyword evidence="7 8" id="KW-0349">Heme</keyword>
<keyword evidence="4 7" id="KW-0479">Metal-binding</keyword>
<evidence type="ECO:0000256" key="7">
    <source>
        <dbReference type="PIRSR" id="PIRSR602401-1"/>
    </source>
</evidence>
<evidence type="ECO:0000313" key="9">
    <source>
        <dbReference type="EMBL" id="GAU39912.1"/>
    </source>
</evidence>
<dbReference type="Proteomes" id="UP000242715">
    <property type="component" value="Unassembled WGS sequence"/>
</dbReference>
<evidence type="ECO:0000256" key="4">
    <source>
        <dbReference type="ARBA" id="ARBA00022723"/>
    </source>
</evidence>
<keyword evidence="5" id="KW-1133">Transmembrane helix</keyword>
<accession>A0A2Z6NUA0</accession>
<evidence type="ECO:0000256" key="6">
    <source>
        <dbReference type="ARBA" id="ARBA00023004"/>
    </source>
</evidence>
<dbReference type="InterPro" id="IPR017972">
    <property type="entry name" value="Cyt_P450_CS"/>
</dbReference>
<reference evidence="10" key="1">
    <citation type="journal article" date="2017" name="Front. Plant Sci.">
        <title>Climate Clever Clovers: New Paradigm to Reduce the Environmental Footprint of Ruminants by Breeding Low Methanogenic Forages Utilizing Haplotype Variation.</title>
        <authorList>
            <person name="Kaur P."/>
            <person name="Appels R."/>
            <person name="Bayer P.E."/>
            <person name="Keeble-Gagnere G."/>
            <person name="Wang J."/>
            <person name="Hirakawa H."/>
            <person name="Shirasawa K."/>
            <person name="Vercoe P."/>
            <person name="Stefanova K."/>
            <person name="Durmic Z."/>
            <person name="Nichols P."/>
            <person name="Revell C."/>
            <person name="Isobe S.N."/>
            <person name="Edwards D."/>
            <person name="Erskine W."/>
        </authorList>
    </citation>
    <scope>NUCLEOTIDE SEQUENCE [LARGE SCALE GENOMIC DNA]</scope>
    <source>
        <strain evidence="10">cv. Daliak</strain>
    </source>
</reference>
<gene>
    <name evidence="9" type="ORF">TSUD_05040</name>
</gene>
<evidence type="ECO:0000256" key="3">
    <source>
        <dbReference type="ARBA" id="ARBA00022692"/>
    </source>
</evidence>
<keyword evidence="8" id="KW-0560">Oxidoreductase</keyword>
<keyword evidence="8" id="KW-0503">Monooxygenase</keyword>
<comment type="similarity">
    <text evidence="2 8">Belongs to the cytochrome P450 family.</text>
</comment>